<dbReference type="EMBL" id="CP020715">
    <property type="protein sequence ID" value="ARJ04514.1"/>
    <property type="molecule type" value="Genomic_DNA"/>
</dbReference>
<dbReference type="Pfam" id="PF05345">
    <property type="entry name" value="He_PIG"/>
    <property type="match status" value="1"/>
</dbReference>
<dbReference type="InterPro" id="IPR015919">
    <property type="entry name" value="Cadherin-like_sf"/>
</dbReference>
<name>A0A1X9LH49_9MICO</name>
<dbReference type="SUPFAM" id="SSF63829">
    <property type="entry name" value="Calcium-dependent phosphotriesterase"/>
    <property type="match status" value="1"/>
</dbReference>
<proteinExistence type="predicted"/>
<keyword evidence="2" id="KW-1185">Reference proteome</keyword>
<evidence type="ECO:0000313" key="2">
    <source>
        <dbReference type="Proteomes" id="UP000192775"/>
    </source>
</evidence>
<dbReference type="SUPFAM" id="SSF49313">
    <property type="entry name" value="Cadherin-like"/>
    <property type="match status" value="1"/>
</dbReference>
<organism evidence="1 2">
    <name type="scientific">Cnuibacter physcomitrellae</name>
    <dbReference type="NCBI Taxonomy" id="1619308"/>
    <lineage>
        <taxon>Bacteria</taxon>
        <taxon>Bacillati</taxon>
        <taxon>Actinomycetota</taxon>
        <taxon>Actinomycetes</taxon>
        <taxon>Micrococcales</taxon>
        <taxon>Microbacteriaceae</taxon>
        <taxon>Cnuibacter</taxon>
    </lineage>
</organism>
<protein>
    <submittedName>
        <fullName evidence="1">Uncharacterized protein</fullName>
    </submittedName>
</protein>
<accession>A0A1X9LH49</accession>
<dbReference type="InterPro" id="IPR015943">
    <property type="entry name" value="WD40/YVTN_repeat-like_dom_sf"/>
</dbReference>
<dbReference type="Proteomes" id="UP000192775">
    <property type="component" value="Chromosome"/>
</dbReference>
<dbReference type="GO" id="GO:0005975">
    <property type="term" value="P:carbohydrate metabolic process"/>
    <property type="evidence" value="ECO:0007669"/>
    <property type="project" value="UniProtKB-ARBA"/>
</dbReference>
<dbReference type="KEGG" id="cphy:B5808_04200"/>
<sequence>MRRLLCALLAAAAVVGGAALTAPSPADARGFDLDTTWSGFVDERADVLAPTPWGGAYVVDNTRGLIRTIDEHGVVSPNIRTLPPGMIVSDAVTDGYGDTVLCGQGNSGMIAISRDGRQRDVVPRGTGLGLAHCAVDSRGNIVFTRPDAGALGRIDRFGSLDLWWASLPTGWEPLQISIAGDDSVYTWDRTNTISLVTQSQGVIYPFITSAHDTCAWDFDATSSALYVTDPCRGGVLQYNLGGALVRTISLPAGSPQPTEAAISDQGNLFLRASGTPTVWQVPSSEPLATEPTVRWDLAGKVTRMALLPNDTLYAQAAGYLHRIDPVFDIWPDTGAAASVSAPYTDRYFTDSPFWVTLSVSGGALPPGLTLDGPTGILSGTPTRAGTYTFDLTADNVKTKPITKTFTVVVNP</sequence>
<dbReference type="GO" id="GO:0016020">
    <property type="term" value="C:membrane"/>
    <property type="evidence" value="ECO:0007669"/>
    <property type="project" value="InterPro"/>
</dbReference>
<evidence type="ECO:0000313" key="1">
    <source>
        <dbReference type="EMBL" id="ARJ04514.1"/>
    </source>
</evidence>
<dbReference type="AlphaFoldDB" id="A0A1X9LH49"/>
<reference evidence="1 2" key="1">
    <citation type="submission" date="2017-04" db="EMBL/GenBank/DDBJ databases">
        <authorList>
            <person name="Afonso C.L."/>
            <person name="Miller P.J."/>
            <person name="Scott M.A."/>
            <person name="Spackman E."/>
            <person name="Goraichik I."/>
            <person name="Dimitrov K.M."/>
            <person name="Suarez D.L."/>
            <person name="Swayne D.E."/>
        </authorList>
    </citation>
    <scope>NUCLEOTIDE SEQUENCE [LARGE SCALE GENOMIC DNA]</scope>
    <source>
        <strain evidence="2">XA(T)</strain>
    </source>
</reference>
<dbReference type="Gene3D" id="2.60.40.10">
    <property type="entry name" value="Immunoglobulins"/>
    <property type="match status" value="1"/>
</dbReference>
<dbReference type="InterPro" id="IPR013783">
    <property type="entry name" value="Ig-like_fold"/>
</dbReference>
<dbReference type="RefSeq" id="WP_085018655.1">
    <property type="nucleotide sequence ID" value="NZ_BMHD01000001.1"/>
</dbReference>
<gene>
    <name evidence="1" type="ORF">B5808_04200</name>
</gene>
<dbReference type="GO" id="GO:0005509">
    <property type="term" value="F:calcium ion binding"/>
    <property type="evidence" value="ECO:0007669"/>
    <property type="project" value="InterPro"/>
</dbReference>
<dbReference type="Gene3D" id="2.130.10.10">
    <property type="entry name" value="YVTN repeat-like/Quinoprotein amine dehydrogenase"/>
    <property type="match status" value="1"/>
</dbReference>